<dbReference type="EMBL" id="MU277230">
    <property type="protein sequence ID" value="KAI0059008.1"/>
    <property type="molecule type" value="Genomic_DNA"/>
</dbReference>
<reference evidence="1" key="1">
    <citation type="submission" date="2021-03" db="EMBL/GenBank/DDBJ databases">
        <authorList>
            <consortium name="DOE Joint Genome Institute"/>
            <person name="Ahrendt S."/>
            <person name="Looney B.P."/>
            <person name="Miyauchi S."/>
            <person name="Morin E."/>
            <person name="Drula E."/>
            <person name="Courty P.E."/>
            <person name="Chicoki N."/>
            <person name="Fauchery L."/>
            <person name="Kohler A."/>
            <person name="Kuo A."/>
            <person name="Labutti K."/>
            <person name="Pangilinan J."/>
            <person name="Lipzen A."/>
            <person name="Riley R."/>
            <person name="Andreopoulos W."/>
            <person name="He G."/>
            <person name="Johnson J."/>
            <person name="Barry K.W."/>
            <person name="Grigoriev I.V."/>
            <person name="Nagy L."/>
            <person name="Hibbett D."/>
            <person name="Henrissat B."/>
            <person name="Matheny P.B."/>
            <person name="Labbe J."/>
            <person name="Martin F."/>
        </authorList>
    </citation>
    <scope>NUCLEOTIDE SEQUENCE</scope>
    <source>
        <strain evidence="1">HHB10654</strain>
    </source>
</reference>
<evidence type="ECO:0000313" key="1">
    <source>
        <dbReference type="EMBL" id="KAI0059008.1"/>
    </source>
</evidence>
<gene>
    <name evidence="1" type="ORF">BV25DRAFT_1774729</name>
</gene>
<comment type="caution">
    <text evidence="1">The sequence shown here is derived from an EMBL/GenBank/DDBJ whole genome shotgun (WGS) entry which is preliminary data.</text>
</comment>
<keyword evidence="2" id="KW-1185">Reference proteome</keyword>
<dbReference type="Proteomes" id="UP000814140">
    <property type="component" value="Unassembled WGS sequence"/>
</dbReference>
<protein>
    <submittedName>
        <fullName evidence="1">ARM repeat-containing protein</fullName>
    </submittedName>
</protein>
<name>A0ACB8SR77_9AGAM</name>
<evidence type="ECO:0000313" key="2">
    <source>
        <dbReference type="Proteomes" id="UP000814140"/>
    </source>
</evidence>
<reference evidence="1" key="2">
    <citation type="journal article" date="2022" name="New Phytol.">
        <title>Evolutionary transition to the ectomycorrhizal habit in the genomes of a hyperdiverse lineage of mushroom-forming fungi.</title>
        <authorList>
            <person name="Looney B."/>
            <person name="Miyauchi S."/>
            <person name="Morin E."/>
            <person name="Drula E."/>
            <person name="Courty P.E."/>
            <person name="Kohler A."/>
            <person name="Kuo A."/>
            <person name="LaButti K."/>
            <person name="Pangilinan J."/>
            <person name="Lipzen A."/>
            <person name="Riley R."/>
            <person name="Andreopoulos W."/>
            <person name="He G."/>
            <person name="Johnson J."/>
            <person name="Nolan M."/>
            <person name="Tritt A."/>
            <person name="Barry K.W."/>
            <person name="Grigoriev I.V."/>
            <person name="Nagy L.G."/>
            <person name="Hibbett D."/>
            <person name="Henrissat B."/>
            <person name="Matheny P.B."/>
            <person name="Labbe J."/>
            <person name="Martin F.M."/>
        </authorList>
    </citation>
    <scope>NUCLEOTIDE SEQUENCE</scope>
    <source>
        <strain evidence="1">HHB10654</strain>
    </source>
</reference>
<sequence>QQGSLIVLQKQCAADYKTQDQKTILQNVLPDHTTRLSRNCCGRLVIQEVLQHGSGQQVARIARSIKGSLVALCMHKHGSQVVQTATLKAVQNACIEDRIDFLLEIGSSLYKCATNLNGNRVVQQFIVCLPGCGRIFLHFLKGRLKDLARHRYGSHVLQRCFEEFQQLPRAWLLSELADSLVDLMQDPYGNYLIQCMLSRGTQHERSFVASKLRGRMLQMSRHRFASNVCETALVTSDWQTRILLVEEMITALPDGRVPLQVMTKDRYAKYVVRTSLEVAEGRQKEEL</sequence>
<feature type="non-terminal residue" evidence="1">
    <location>
        <position position="1"/>
    </location>
</feature>
<proteinExistence type="predicted"/>
<organism evidence="1 2">
    <name type="scientific">Artomyces pyxidatus</name>
    <dbReference type="NCBI Taxonomy" id="48021"/>
    <lineage>
        <taxon>Eukaryota</taxon>
        <taxon>Fungi</taxon>
        <taxon>Dikarya</taxon>
        <taxon>Basidiomycota</taxon>
        <taxon>Agaricomycotina</taxon>
        <taxon>Agaricomycetes</taxon>
        <taxon>Russulales</taxon>
        <taxon>Auriscalpiaceae</taxon>
        <taxon>Artomyces</taxon>
    </lineage>
</organism>
<feature type="non-terminal residue" evidence="1">
    <location>
        <position position="287"/>
    </location>
</feature>
<accession>A0ACB8SR77</accession>